<keyword evidence="6" id="KW-1185">Reference proteome</keyword>
<dbReference type="Pfam" id="PF00775">
    <property type="entry name" value="Dioxygenase_C"/>
    <property type="match status" value="1"/>
</dbReference>
<dbReference type="EMBL" id="JABBNB010000038">
    <property type="protein sequence ID" value="NMO04637.1"/>
    <property type="molecule type" value="Genomic_DNA"/>
</dbReference>
<feature type="domain" description="Intradiol ring-cleavage dioxygenases" evidence="4">
    <location>
        <begin position="112"/>
        <end position="140"/>
    </location>
</feature>
<keyword evidence="2 5" id="KW-0223">Dioxygenase</keyword>
<dbReference type="RefSeq" id="WP_170197141.1">
    <property type="nucleotide sequence ID" value="NZ_JABBNB010000038.1"/>
</dbReference>
<comment type="caution">
    <text evidence="5">The sequence shown here is derived from an EMBL/GenBank/DDBJ whole genome shotgun (WGS) entry which is preliminary data.</text>
</comment>
<accession>A0A848L2D1</accession>
<gene>
    <name evidence="5" type="ORF">HH308_25790</name>
</gene>
<evidence type="ECO:0000259" key="4">
    <source>
        <dbReference type="PROSITE" id="PS00083"/>
    </source>
</evidence>
<dbReference type="GO" id="GO:0016702">
    <property type="term" value="F:oxidoreductase activity, acting on single donors with incorporation of molecular oxygen, incorporation of two atoms of oxygen"/>
    <property type="evidence" value="ECO:0007669"/>
    <property type="project" value="InterPro"/>
</dbReference>
<evidence type="ECO:0000256" key="1">
    <source>
        <dbReference type="ARBA" id="ARBA00007825"/>
    </source>
</evidence>
<name>A0A848L2D1_9ACTN</name>
<dbReference type="SUPFAM" id="SSF49482">
    <property type="entry name" value="Aromatic compound dioxygenase"/>
    <property type="match status" value="1"/>
</dbReference>
<evidence type="ECO:0000256" key="3">
    <source>
        <dbReference type="ARBA" id="ARBA00023002"/>
    </source>
</evidence>
<dbReference type="Gene3D" id="2.60.130.10">
    <property type="entry name" value="Aromatic compound dioxygenase"/>
    <property type="match status" value="1"/>
</dbReference>
<dbReference type="PROSITE" id="PS00083">
    <property type="entry name" value="INTRADIOL_DIOXYGENAS"/>
    <property type="match status" value="1"/>
</dbReference>
<evidence type="ECO:0000256" key="2">
    <source>
        <dbReference type="ARBA" id="ARBA00022964"/>
    </source>
</evidence>
<dbReference type="InterPro" id="IPR015889">
    <property type="entry name" value="Intradiol_dOase_core"/>
</dbReference>
<dbReference type="InterPro" id="IPR050770">
    <property type="entry name" value="Intradiol_RC_Dioxygenase"/>
</dbReference>
<evidence type="ECO:0000313" key="5">
    <source>
        <dbReference type="EMBL" id="NMO04637.1"/>
    </source>
</evidence>
<organism evidence="5 6">
    <name type="scientific">Gordonia asplenii</name>
    <dbReference type="NCBI Taxonomy" id="2725283"/>
    <lineage>
        <taxon>Bacteria</taxon>
        <taxon>Bacillati</taxon>
        <taxon>Actinomycetota</taxon>
        <taxon>Actinomycetes</taxon>
        <taxon>Mycobacteriales</taxon>
        <taxon>Gordoniaceae</taxon>
        <taxon>Gordonia</taxon>
    </lineage>
</organism>
<reference evidence="5 6" key="1">
    <citation type="submission" date="2020-04" db="EMBL/GenBank/DDBJ databases">
        <title>Gordonia sp. nov. TBRC 11910.</title>
        <authorList>
            <person name="Suriyachadkun C."/>
        </authorList>
    </citation>
    <scope>NUCLEOTIDE SEQUENCE [LARGE SCALE GENOMIC DNA]</scope>
    <source>
        <strain evidence="5 6">TBRC 11910</strain>
    </source>
</reference>
<comment type="similarity">
    <text evidence="1">Belongs to the intradiol ring-cleavage dioxygenase family.</text>
</comment>
<proteinExistence type="inferred from homology"/>
<dbReference type="GO" id="GO:0008199">
    <property type="term" value="F:ferric iron binding"/>
    <property type="evidence" value="ECO:0007669"/>
    <property type="project" value="InterPro"/>
</dbReference>
<protein>
    <submittedName>
        <fullName evidence="5">Catechol 1,2-dioxygenase</fullName>
    </submittedName>
</protein>
<evidence type="ECO:0000313" key="6">
    <source>
        <dbReference type="Proteomes" id="UP000550729"/>
    </source>
</evidence>
<dbReference type="Proteomes" id="UP000550729">
    <property type="component" value="Unassembled WGS sequence"/>
</dbReference>
<sequence length="272" mass="30455">MSITHISPAVRGRQLVEQLEHLLQDFIRKQHVTHDEYRVATDLIIDSIECGEKSLLFDVFFEAEATDVANIGREVSPEAIEGPFYLPGAPVLTGPLNVMPQRPHEKGTPLYFHGTVRDPGGNRLGGIELDLWHADADGLYSNIHPNIPDYNLRGRFYSESDGTYQVLSILPPPYEIPKNGPTGTVLRALERHFFRPAHLHVKLRDPAGDYEEMTSQLYFAGGEYVENDVAHAVRDGLLITLKNIDNLDRIAALGLDRPYIEAEYDFTLAPAS</sequence>
<keyword evidence="3" id="KW-0560">Oxidoreductase</keyword>
<dbReference type="PANTHER" id="PTHR33711">
    <property type="entry name" value="DIOXYGENASE, PUTATIVE (AFU_ORTHOLOGUE AFUA_2G02910)-RELATED"/>
    <property type="match status" value="1"/>
</dbReference>
<dbReference type="AlphaFoldDB" id="A0A848L2D1"/>
<dbReference type="PANTHER" id="PTHR33711:SF7">
    <property type="entry name" value="INTRADIOL RING-CLEAVAGE DIOXYGENASES DOMAIN-CONTAINING PROTEIN-RELATED"/>
    <property type="match status" value="1"/>
</dbReference>
<dbReference type="InterPro" id="IPR000627">
    <property type="entry name" value="Intradiol_dOase_C"/>
</dbReference>